<proteinExistence type="predicted"/>
<dbReference type="Proteomes" id="UP000217199">
    <property type="component" value="Unassembled WGS sequence"/>
</dbReference>
<protein>
    <submittedName>
        <fullName evidence="2">Uncharacterized protein</fullName>
    </submittedName>
</protein>
<dbReference type="STRING" id="2282107.A0A286UHI4"/>
<evidence type="ECO:0000313" key="2">
    <source>
        <dbReference type="EMBL" id="PAV18924.1"/>
    </source>
</evidence>
<comment type="caution">
    <text evidence="2">The sequence shown here is derived from an EMBL/GenBank/DDBJ whole genome shotgun (WGS) entry which is preliminary data.</text>
</comment>
<feature type="compositionally biased region" description="Low complexity" evidence="1">
    <location>
        <begin position="166"/>
        <end position="183"/>
    </location>
</feature>
<dbReference type="EMBL" id="NBII01000005">
    <property type="protein sequence ID" value="PAV18924.1"/>
    <property type="molecule type" value="Genomic_DNA"/>
</dbReference>
<dbReference type="OrthoDB" id="3265631at2759"/>
<evidence type="ECO:0000313" key="3">
    <source>
        <dbReference type="Proteomes" id="UP000217199"/>
    </source>
</evidence>
<feature type="compositionally biased region" description="Polar residues" evidence="1">
    <location>
        <begin position="146"/>
        <end position="162"/>
    </location>
</feature>
<feature type="compositionally biased region" description="Low complexity" evidence="1">
    <location>
        <begin position="340"/>
        <end position="355"/>
    </location>
</feature>
<feature type="compositionally biased region" description="Basic residues" evidence="1">
    <location>
        <begin position="396"/>
        <end position="412"/>
    </location>
</feature>
<keyword evidence="3" id="KW-1185">Reference proteome</keyword>
<gene>
    <name evidence="2" type="ORF">PNOK_0576700</name>
</gene>
<feature type="compositionally biased region" description="Low complexity" evidence="1">
    <location>
        <begin position="114"/>
        <end position="140"/>
    </location>
</feature>
<reference evidence="2 3" key="1">
    <citation type="journal article" date="2017" name="Mol. Ecol.">
        <title>Comparative and population genomic landscape of Phellinus noxius: A hypervariable fungus causing root rot in trees.</title>
        <authorList>
            <person name="Chung C.L."/>
            <person name="Lee T.J."/>
            <person name="Akiba M."/>
            <person name="Lee H.H."/>
            <person name="Kuo T.H."/>
            <person name="Liu D."/>
            <person name="Ke H.M."/>
            <person name="Yokoi T."/>
            <person name="Roa M.B."/>
            <person name="Lu M.J."/>
            <person name="Chang Y.Y."/>
            <person name="Ann P.J."/>
            <person name="Tsai J.N."/>
            <person name="Chen C.Y."/>
            <person name="Tzean S.S."/>
            <person name="Ota Y."/>
            <person name="Hattori T."/>
            <person name="Sahashi N."/>
            <person name="Liou R.F."/>
            <person name="Kikuchi T."/>
            <person name="Tsai I.J."/>
        </authorList>
    </citation>
    <scope>NUCLEOTIDE SEQUENCE [LARGE SCALE GENOMIC DNA]</scope>
    <source>
        <strain evidence="2 3">FFPRI411160</strain>
    </source>
</reference>
<accession>A0A286UHI4</accession>
<feature type="compositionally biased region" description="Polar residues" evidence="1">
    <location>
        <begin position="318"/>
        <end position="336"/>
    </location>
</feature>
<feature type="region of interest" description="Disordered" evidence="1">
    <location>
        <begin position="287"/>
        <end position="429"/>
    </location>
</feature>
<organism evidence="2 3">
    <name type="scientific">Pyrrhoderma noxium</name>
    <dbReference type="NCBI Taxonomy" id="2282107"/>
    <lineage>
        <taxon>Eukaryota</taxon>
        <taxon>Fungi</taxon>
        <taxon>Dikarya</taxon>
        <taxon>Basidiomycota</taxon>
        <taxon>Agaricomycotina</taxon>
        <taxon>Agaricomycetes</taxon>
        <taxon>Hymenochaetales</taxon>
        <taxon>Hymenochaetaceae</taxon>
        <taxon>Pyrrhoderma</taxon>
    </lineage>
</organism>
<sequence length="525" mass="57032">MSAEVSVALGVAGRVFANAISHTNPRLGAGVIGLCNGLLIHRAWLTDSLTDPITLFVLAVGFFFDFKVFGELENAITLVLAGGLGVVLADFGPDLWYELVGDDGRSDVSRHSRGSGTSRRTSGTITGRSTGTSSVTVRPSRPLRPSMSTSHAPSTITRSSRVTFDETSLSTSHSTSSESESVVVSARSDGLYMEPSNTSSGSTHTRIRPPTSILRRFNAPVSETAPTTISTSVPTTLIPESLLTGERLSEMTRMTTDEAATPLTTPRQTEFNTLPTSQMSVTTETLTFPEPLPPGFPEPELSHSHIRSPEIIPPSDGTPPSSVPCSPQEATISIHTVETPLSPSRLSRSPSRLSRILNAPIVPPEPTEDRTPDSPEPSHLWPQPTDSRSGPTRSYSRSRSRSGSRSRSRSRSRSPAGPRPMPSVPTYNSSTVETLAEQIFSETYGDPAVDVRGLEVEEALMRVEEAWRPVERKRHKRLNVLVRHDDEADQSQNGITFRLMEALEGARFNMKIRPGIFIITSRSRN</sequence>
<feature type="region of interest" description="Disordered" evidence="1">
    <location>
        <begin position="105"/>
        <end position="183"/>
    </location>
</feature>
<dbReference type="AlphaFoldDB" id="A0A286UHI4"/>
<dbReference type="InParanoid" id="A0A286UHI4"/>
<name>A0A286UHI4_9AGAM</name>
<evidence type="ECO:0000256" key="1">
    <source>
        <dbReference type="SAM" id="MobiDB-lite"/>
    </source>
</evidence>